<keyword evidence="10" id="KW-0732">Signal</keyword>
<keyword evidence="4 8" id="KW-0812">Transmembrane</keyword>
<dbReference type="InterPro" id="IPR039426">
    <property type="entry name" value="TonB-dep_rcpt-like"/>
</dbReference>
<dbReference type="Pfam" id="PF13715">
    <property type="entry name" value="CarbopepD_reg_2"/>
    <property type="match status" value="1"/>
</dbReference>
<proteinExistence type="inferred from homology"/>
<protein>
    <submittedName>
        <fullName evidence="13">TonB-linked outer membrane protein, SusC/RagA family</fullName>
    </submittedName>
</protein>
<evidence type="ECO:0000256" key="7">
    <source>
        <dbReference type="ARBA" id="ARBA00023237"/>
    </source>
</evidence>
<dbReference type="NCBIfam" id="TIGR04056">
    <property type="entry name" value="OMP_RagA_SusC"/>
    <property type="match status" value="1"/>
</dbReference>
<dbReference type="GO" id="GO:0009279">
    <property type="term" value="C:cell outer membrane"/>
    <property type="evidence" value="ECO:0007669"/>
    <property type="project" value="UniProtKB-SubCell"/>
</dbReference>
<keyword evidence="7 8" id="KW-0998">Cell outer membrane</keyword>
<dbReference type="InterPro" id="IPR037066">
    <property type="entry name" value="Plug_dom_sf"/>
</dbReference>
<name>A0A1H7BEN2_9BACT</name>
<dbReference type="NCBIfam" id="TIGR04057">
    <property type="entry name" value="SusC_RagA_signa"/>
    <property type="match status" value="1"/>
</dbReference>
<reference evidence="14" key="1">
    <citation type="submission" date="2016-10" db="EMBL/GenBank/DDBJ databases">
        <authorList>
            <person name="Varghese N."/>
            <person name="Submissions S."/>
        </authorList>
    </citation>
    <scope>NUCLEOTIDE SEQUENCE [LARGE SCALE GENOMIC DNA]</scope>
    <source>
        <strain evidence="14">IBRC-M 10761</strain>
    </source>
</reference>
<evidence type="ECO:0000256" key="4">
    <source>
        <dbReference type="ARBA" id="ARBA00022692"/>
    </source>
</evidence>
<keyword evidence="5 9" id="KW-0798">TonB box</keyword>
<comment type="subcellular location">
    <subcellularLocation>
        <location evidence="1 8">Cell outer membrane</location>
        <topology evidence="1 8">Multi-pass membrane protein</topology>
    </subcellularLocation>
</comment>
<feature type="signal peptide" evidence="10">
    <location>
        <begin position="1"/>
        <end position="21"/>
    </location>
</feature>
<dbReference type="AlphaFoldDB" id="A0A1H7BEN2"/>
<organism evidence="13 14">
    <name type="scientific">Cyclobacterium xiamenense</name>
    <dbReference type="NCBI Taxonomy" id="1297121"/>
    <lineage>
        <taxon>Bacteria</taxon>
        <taxon>Pseudomonadati</taxon>
        <taxon>Bacteroidota</taxon>
        <taxon>Cytophagia</taxon>
        <taxon>Cytophagales</taxon>
        <taxon>Cyclobacteriaceae</taxon>
        <taxon>Cyclobacterium</taxon>
    </lineage>
</organism>
<dbReference type="Gene3D" id="2.170.130.10">
    <property type="entry name" value="TonB-dependent receptor, plug domain"/>
    <property type="match status" value="1"/>
</dbReference>
<evidence type="ECO:0000313" key="13">
    <source>
        <dbReference type="EMBL" id="SEJ75938.1"/>
    </source>
</evidence>
<evidence type="ECO:0000256" key="2">
    <source>
        <dbReference type="ARBA" id="ARBA00022448"/>
    </source>
</evidence>
<keyword evidence="3 8" id="KW-1134">Transmembrane beta strand</keyword>
<feature type="chain" id="PRO_5011743069" evidence="10">
    <location>
        <begin position="22"/>
        <end position="993"/>
    </location>
</feature>
<dbReference type="EMBL" id="FNZH01000011">
    <property type="protein sequence ID" value="SEJ75938.1"/>
    <property type="molecule type" value="Genomic_DNA"/>
</dbReference>
<dbReference type="InterPro" id="IPR008969">
    <property type="entry name" value="CarboxyPept-like_regulatory"/>
</dbReference>
<dbReference type="InterPro" id="IPR036942">
    <property type="entry name" value="Beta-barrel_TonB_sf"/>
</dbReference>
<keyword evidence="14" id="KW-1185">Reference proteome</keyword>
<dbReference type="RefSeq" id="WP_244891263.1">
    <property type="nucleotide sequence ID" value="NZ_FNZH01000011.1"/>
</dbReference>
<evidence type="ECO:0000259" key="11">
    <source>
        <dbReference type="Pfam" id="PF00593"/>
    </source>
</evidence>
<sequence>MMKKALPLVLIFLSLVFRVQAQSSRTVTGTVTDAEAGLPIPGVTVMVRGTDTGTVTDIDGRYQIEVFEGENALVFRFIGLQAQTVTIGNRSQVDVALSPDVTSLEEVVVTAYGDQTRREVTGAIASVKGEIFQDLPMQSFDRAMQGRVAGVQVTAGSGQPGGTLNVQIRGVGSINAGTQPLYIVDGVQIASGGLSGQGPQNALASINPNDIESIEVFKDAAAASIYGAQAANGVVLITTKRGKQGKTKVRISAQEGLVQPLGFYDVMNANQLASIKRQAYINAGLNPRDAESIFGSPSDTDIQNSDWVNALFREGRLRVYDLSLSGGDDRTQFFISGSHTYHEGQIIMSDYSRTTGRMNLSHNVNEKFNINVNLSLSRQITNGTIDRGNFVNSPFVAGYVSRPNVPIYNEDGTFAEYPSEHLFGYNIVQGVRQELRTGTSYQSVSNLQMTYKILPWLGFTAFGGLDFSDNRDENNRPSTIPAFASYGGSSTFVDRRIVNSNANANFNVNKTFADLHTVSGILGYEYKMETQENTSATGRGFPNPVLRYLQNAAQPFQVGGFYTEYARSGFFGQAKYDYDDRYTFDLTVRRDGSSRFGTNTRWGNFGAVSAGWRLSSERFMENARWVDNLRLRASYGITGNSNIGNFESRTLVGSAGQYLGGGALRFVQLGNDRLTWEESVSTNIGVDATLFNGRIIATVDVWRKDSQSLLFETQLPIDSGFGSITRNTGKVRNQGIDFDLQTTNVVWGKFRWSTAFNTSIFSNELLELYEGLDRLGNDLIVGKPISFYYAYEYAGVNPANGAPMYFDENGEYTYLVSDDDLKYIGSALPWNFGGLSNTFAYGPVSLEVFFQYQYGNLAFNQDLYNLAQAGSIGQDNQTVDQSFFWRVPGQITNVPKPYEGGRVPGHSGYQQFSTKQISDGSYIRLKQVTLNYNLPKNLLSKARIDEMNVFVQGLNLWTLSKYNGLDPEVNSIGDTYGTYPTARQITAGINLTF</sequence>
<dbReference type="Gene3D" id="2.40.170.20">
    <property type="entry name" value="TonB-dependent receptor, beta-barrel domain"/>
    <property type="match status" value="1"/>
</dbReference>
<evidence type="ECO:0000259" key="12">
    <source>
        <dbReference type="Pfam" id="PF07715"/>
    </source>
</evidence>
<evidence type="ECO:0000256" key="6">
    <source>
        <dbReference type="ARBA" id="ARBA00023136"/>
    </source>
</evidence>
<evidence type="ECO:0000256" key="3">
    <source>
        <dbReference type="ARBA" id="ARBA00022452"/>
    </source>
</evidence>
<evidence type="ECO:0000256" key="9">
    <source>
        <dbReference type="RuleBase" id="RU003357"/>
    </source>
</evidence>
<evidence type="ECO:0000256" key="10">
    <source>
        <dbReference type="SAM" id="SignalP"/>
    </source>
</evidence>
<evidence type="ECO:0000256" key="1">
    <source>
        <dbReference type="ARBA" id="ARBA00004571"/>
    </source>
</evidence>
<dbReference type="Pfam" id="PF00593">
    <property type="entry name" value="TonB_dep_Rec_b-barrel"/>
    <property type="match status" value="1"/>
</dbReference>
<dbReference type="Gene3D" id="2.60.40.1120">
    <property type="entry name" value="Carboxypeptidase-like, regulatory domain"/>
    <property type="match status" value="1"/>
</dbReference>
<dbReference type="Pfam" id="PF07715">
    <property type="entry name" value="Plug"/>
    <property type="match status" value="1"/>
</dbReference>
<accession>A0A1H7BEN2</accession>
<dbReference type="InterPro" id="IPR000531">
    <property type="entry name" value="Beta-barrel_TonB"/>
</dbReference>
<evidence type="ECO:0000313" key="14">
    <source>
        <dbReference type="Proteomes" id="UP000199403"/>
    </source>
</evidence>
<dbReference type="STRING" id="1416801.SAMN05192553_111101"/>
<gene>
    <name evidence="13" type="ORF">SAMN05192553_111101</name>
</gene>
<dbReference type="Proteomes" id="UP000199403">
    <property type="component" value="Unassembled WGS sequence"/>
</dbReference>
<dbReference type="InterPro" id="IPR012910">
    <property type="entry name" value="Plug_dom"/>
</dbReference>
<dbReference type="InterPro" id="IPR023996">
    <property type="entry name" value="TonB-dep_OMP_SusC/RagA"/>
</dbReference>
<dbReference type="SUPFAM" id="SSF56935">
    <property type="entry name" value="Porins"/>
    <property type="match status" value="1"/>
</dbReference>
<comment type="similarity">
    <text evidence="8 9">Belongs to the TonB-dependent receptor family.</text>
</comment>
<evidence type="ECO:0000256" key="8">
    <source>
        <dbReference type="PROSITE-ProRule" id="PRU01360"/>
    </source>
</evidence>
<feature type="domain" description="TonB-dependent receptor-like beta-barrel" evidence="11">
    <location>
        <begin position="396"/>
        <end position="813"/>
    </location>
</feature>
<dbReference type="InterPro" id="IPR023997">
    <property type="entry name" value="TonB-dep_OMP_SusC/RagA_CS"/>
</dbReference>
<evidence type="ECO:0000256" key="5">
    <source>
        <dbReference type="ARBA" id="ARBA00023077"/>
    </source>
</evidence>
<keyword evidence="2 8" id="KW-0813">Transport</keyword>
<dbReference type="PROSITE" id="PS52016">
    <property type="entry name" value="TONB_DEPENDENT_REC_3"/>
    <property type="match status" value="1"/>
</dbReference>
<feature type="domain" description="TonB-dependent receptor plug" evidence="12">
    <location>
        <begin position="117"/>
        <end position="234"/>
    </location>
</feature>
<keyword evidence="6 8" id="KW-0472">Membrane</keyword>
<dbReference type="SUPFAM" id="SSF49464">
    <property type="entry name" value="Carboxypeptidase regulatory domain-like"/>
    <property type="match status" value="1"/>
</dbReference>